<dbReference type="Gene3D" id="3.10.490.10">
    <property type="entry name" value="Gamma-glutamyl cyclotransferase-like"/>
    <property type="match status" value="1"/>
</dbReference>
<dbReference type="RefSeq" id="XP_002291639.1">
    <property type="nucleotide sequence ID" value="XM_002291603.1"/>
</dbReference>
<evidence type="ECO:0000313" key="9">
    <source>
        <dbReference type="Proteomes" id="UP000001449"/>
    </source>
</evidence>
<accession>B8C4L6</accession>
<feature type="domain" description="RCC1-like" evidence="7">
    <location>
        <begin position="229"/>
        <end position="544"/>
    </location>
</feature>
<evidence type="ECO:0000256" key="2">
    <source>
        <dbReference type="ARBA" id="ARBA00022658"/>
    </source>
</evidence>
<keyword evidence="9" id="KW-1185">Reference proteome</keyword>
<dbReference type="AlphaFoldDB" id="B8C4L6"/>
<dbReference type="PANTHER" id="PTHR45982:SF1">
    <property type="entry name" value="REGULATOR OF CHROMOSOME CONDENSATION"/>
    <property type="match status" value="1"/>
</dbReference>
<name>B8C4L6_THAPS</name>
<dbReference type="Pfam" id="PF04752">
    <property type="entry name" value="ChaC"/>
    <property type="match status" value="1"/>
</dbReference>
<organism evidence="8 9">
    <name type="scientific">Thalassiosira pseudonana</name>
    <name type="common">Marine diatom</name>
    <name type="synonym">Cyclotella nana</name>
    <dbReference type="NCBI Taxonomy" id="35128"/>
    <lineage>
        <taxon>Eukaryota</taxon>
        <taxon>Sar</taxon>
        <taxon>Stramenopiles</taxon>
        <taxon>Ochrophyta</taxon>
        <taxon>Bacillariophyta</taxon>
        <taxon>Coscinodiscophyceae</taxon>
        <taxon>Thalassiosirophycidae</taxon>
        <taxon>Thalassiosirales</taxon>
        <taxon>Thalassiosiraceae</taxon>
        <taxon>Thalassiosira</taxon>
    </lineage>
</organism>
<evidence type="ECO:0000256" key="6">
    <source>
        <dbReference type="SAM" id="MobiDB-lite"/>
    </source>
</evidence>
<evidence type="ECO:0000256" key="1">
    <source>
        <dbReference type="ARBA" id="ARBA00012344"/>
    </source>
</evidence>
<sequence>MMTHQSTTTSLSSTGEEPPTNSVQQAPEWDPLTQIYKDGVVPAHHSMSMSIEELLAMNDGKLRIFGYGSLCWHPGSEGVLSLGNIEEDEHDHEVHNTKPKKKVTTTPGRAIGYQRCWAQRSADHRGTPSFNGIVCTLLSDEEVWELHHKGSHSKQTLRPSMTEGLIYTIDKELVDDCLAELDFREKGGYARDVIDVVEDETGNTVKALLYRGTPENPAFWKRVFMDLTYAAGSNEHNQLLLSPSETDNNSEVNEVHELTEMLLVTLRLQDEADELVSLHAGGGHSALLTKSGAMHTWGWNDAGQLGRLNNPQEDSVSSLANVPPLSIKIAVADLGHTHTLVIEKDTGRLFGFGENGRGQVDGLVNSNAVTTSMHTPTTPSGLIDEQFVEVAAGLFHSAAITVDGDLVTFGCSRFRQSLPPDNDTSSIGRWRPSDGSKLVQVTCGRRHTVMLDDLGRVWTLGLENKYGQLGRSKSLDSPTPQLVDGPLGQPNSGCVVLTSGWSHILALIRKKDGTVLYGWGRNDKGQLGKQNETDFIATPQVIDVPSCIANSFSVQRKTTSAGVGGLCLDPE</sequence>
<dbReference type="EMBL" id="CM000643">
    <property type="protein sequence ID" value="EED91746.1"/>
    <property type="molecule type" value="Genomic_DNA"/>
</dbReference>
<dbReference type="SUPFAM" id="SSF50985">
    <property type="entry name" value="RCC1/BLIP-II"/>
    <property type="match status" value="1"/>
</dbReference>
<feature type="region of interest" description="Disordered" evidence="6">
    <location>
        <begin position="1"/>
        <end position="27"/>
    </location>
</feature>
<dbReference type="GeneID" id="7446341"/>
<dbReference type="InterPro" id="IPR013024">
    <property type="entry name" value="GGCT-like"/>
</dbReference>
<dbReference type="Gene3D" id="2.130.10.30">
    <property type="entry name" value="Regulator of chromosome condensation 1/beta-lactamase-inhibitor protein II"/>
    <property type="match status" value="2"/>
</dbReference>
<evidence type="ECO:0000256" key="3">
    <source>
        <dbReference type="ARBA" id="ARBA00022737"/>
    </source>
</evidence>
<evidence type="ECO:0000256" key="5">
    <source>
        <dbReference type="PROSITE-ProRule" id="PRU00235"/>
    </source>
</evidence>
<feature type="repeat" description="RCC1" evidence="5">
    <location>
        <begin position="347"/>
        <end position="403"/>
    </location>
</feature>
<dbReference type="HOGENOM" id="CLU_426103_0_0_1"/>
<dbReference type="EC" id="4.3.2.7" evidence="1"/>
<dbReference type="Proteomes" id="UP000001449">
    <property type="component" value="Chromosome 6"/>
</dbReference>
<dbReference type="InterPro" id="IPR009091">
    <property type="entry name" value="RCC1/BLIP-II"/>
</dbReference>
<dbReference type="PROSITE" id="PS00626">
    <property type="entry name" value="RCC1_2"/>
    <property type="match status" value="2"/>
</dbReference>
<dbReference type="CDD" id="cd06661">
    <property type="entry name" value="GGCT_like"/>
    <property type="match status" value="1"/>
</dbReference>
<dbReference type="eggNOG" id="KOG1426">
    <property type="taxonomic scope" value="Eukaryota"/>
</dbReference>
<protein>
    <recommendedName>
        <fullName evidence="1">glutathione-specific gamma-glutamylcyclotransferase</fullName>
        <ecNumber evidence="1">4.3.2.7</ecNumber>
    </recommendedName>
</protein>
<dbReference type="PaxDb" id="35128-Thaps6537"/>
<keyword evidence="4" id="KW-0456">Lyase</keyword>
<dbReference type="InterPro" id="IPR058923">
    <property type="entry name" value="RCC1-like_dom"/>
</dbReference>
<dbReference type="GO" id="GO:0005737">
    <property type="term" value="C:cytoplasm"/>
    <property type="evidence" value="ECO:0000318"/>
    <property type="project" value="GO_Central"/>
</dbReference>
<dbReference type="InterPro" id="IPR006840">
    <property type="entry name" value="ChaC"/>
</dbReference>
<dbReference type="SUPFAM" id="SSF110857">
    <property type="entry name" value="Gamma-glutamyl cyclotransferase-like"/>
    <property type="match status" value="1"/>
</dbReference>
<feature type="repeat" description="RCC1" evidence="5">
    <location>
        <begin position="292"/>
        <end position="345"/>
    </location>
</feature>
<keyword evidence="3" id="KW-0677">Repeat</keyword>
<dbReference type="PANTHER" id="PTHR45982">
    <property type="entry name" value="REGULATOR OF CHROMOSOME CONDENSATION"/>
    <property type="match status" value="1"/>
</dbReference>
<dbReference type="STRING" id="35128.B8C4L6"/>
<evidence type="ECO:0000256" key="4">
    <source>
        <dbReference type="ARBA" id="ARBA00023239"/>
    </source>
</evidence>
<dbReference type="GO" id="GO:0006751">
    <property type="term" value="P:glutathione catabolic process"/>
    <property type="evidence" value="ECO:0007669"/>
    <property type="project" value="InterPro"/>
</dbReference>
<dbReference type="PROSITE" id="PS50012">
    <property type="entry name" value="RCC1_3"/>
    <property type="match status" value="3"/>
</dbReference>
<dbReference type="Pfam" id="PF25390">
    <property type="entry name" value="WD40_RLD"/>
    <property type="match status" value="1"/>
</dbReference>
<dbReference type="InterPro" id="IPR036568">
    <property type="entry name" value="GGCT-like_sf"/>
</dbReference>
<proteinExistence type="predicted"/>
<feature type="compositionally biased region" description="Low complexity" evidence="6">
    <location>
        <begin position="1"/>
        <end position="14"/>
    </location>
</feature>
<dbReference type="InterPro" id="IPR051553">
    <property type="entry name" value="Ran_GTPase-activating"/>
</dbReference>
<keyword evidence="2" id="KW-0344">Guanine-nucleotide releasing factor</keyword>
<evidence type="ECO:0000313" key="8">
    <source>
        <dbReference type="EMBL" id="EED91746.1"/>
    </source>
</evidence>
<dbReference type="OMA" id="GWGRNDK"/>
<evidence type="ECO:0000259" key="7">
    <source>
        <dbReference type="Pfam" id="PF25390"/>
    </source>
</evidence>
<dbReference type="InParanoid" id="B8C4L6"/>
<reference evidence="8 9" key="2">
    <citation type="journal article" date="2008" name="Nature">
        <title>The Phaeodactylum genome reveals the evolutionary history of diatom genomes.</title>
        <authorList>
            <person name="Bowler C."/>
            <person name="Allen A.E."/>
            <person name="Badger J.H."/>
            <person name="Grimwood J."/>
            <person name="Jabbari K."/>
            <person name="Kuo A."/>
            <person name="Maheswari U."/>
            <person name="Martens C."/>
            <person name="Maumus F."/>
            <person name="Otillar R.P."/>
            <person name="Rayko E."/>
            <person name="Salamov A."/>
            <person name="Vandepoele K."/>
            <person name="Beszteri B."/>
            <person name="Gruber A."/>
            <person name="Heijde M."/>
            <person name="Katinka M."/>
            <person name="Mock T."/>
            <person name="Valentin K."/>
            <person name="Verret F."/>
            <person name="Berges J.A."/>
            <person name="Brownlee C."/>
            <person name="Cadoret J.P."/>
            <person name="Chiovitti A."/>
            <person name="Choi C.J."/>
            <person name="Coesel S."/>
            <person name="De Martino A."/>
            <person name="Detter J.C."/>
            <person name="Durkin C."/>
            <person name="Falciatore A."/>
            <person name="Fournet J."/>
            <person name="Haruta M."/>
            <person name="Huysman M.J."/>
            <person name="Jenkins B.D."/>
            <person name="Jiroutova K."/>
            <person name="Jorgensen R.E."/>
            <person name="Joubert Y."/>
            <person name="Kaplan A."/>
            <person name="Kroger N."/>
            <person name="Kroth P.G."/>
            <person name="La Roche J."/>
            <person name="Lindquist E."/>
            <person name="Lommer M."/>
            <person name="Martin-Jezequel V."/>
            <person name="Lopez P.J."/>
            <person name="Lucas S."/>
            <person name="Mangogna M."/>
            <person name="McGinnis K."/>
            <person name="Medlin L.K."/>
            <person name="Montsant A."/>
            <person name="Oudot-Le Secq M.P."/>
            <person name="Napoli C."/>
            <person name="Obornik M."/>
            <person name="Parker M.S."/>
            <person name="Petit J.L."/>
            <person name="Porcel B.M."/>
            <person name="Poulsen N."/>
            <person name="Robison M."/>
            <person name="Rychlewski L."/>
            <person name="Rynearson T.A."/>
            <person name="Schmutz J."/>
            <person name="Shapiro H."/>
            <person name="Siaut M."/>
            <person name="Stanley M."/>
            <person name="Sussman M.R."/>
            <person name="Taylor A.R."/>
            <person name="Vardi A."/>
            <person name="von Dassow P."/>
            <person name="Vyverman W."/>
            <person name="Willis A."/>
            <person name="Wyrwicz L.S."/>
            <person name="Rokhsar D.S."/>
            <person name="Weissenbach J."/>
            <person name="Armbrust E.V."/>
            <person name="Green B.R."/>
            <person name="Van de Peer Y."/>
            <person name="Grigoriev I.V."/>
        </authorList>
    </citation>
    <scope>NUCLEOTIDE SEQUENCE [LARGE SCALE GENOMIC DNA]</scope>
    <source>
        <strain evidence="8 9">CCMP1335</strain>
    </source>
</reference>
<reference evidence="8 9" key="1">
    <citation type="journal article" date="2004" name="Science">
        <title>The genome of the diatom Thalassiosira pseudonana: ecology, evolution, and metabolism.</title>
        <authorList>
            <person name="Armbrust E.V."/>
            <person name="Berges J.A."/>
            <person name="Bowler C."/>
            <person name="Green B.R."/>
            <person name="Martinez D."/>
            <person name="Putnam N.H."/>
            <person name="Zhou S."/>
            <person name="Allen A.E."/>
            <person name="Apt K.E."/>
            <person name="Bechner M."/>
            <person name="Brzezinski M.A."/>
            <person name="Chaal B.K."/>
            <person name="Chiovitti A."/>
            <person name="Davis A.K."/>
            <person name="Demarest M.S."/>
            <person name="Detter J.C."/>
            <person name="Glavina T."/>
            <person name="Goodstein D."/>
            <person name="Hadi M.Z."/>
            <person name="Hellsten U."/>
            <person name="Hildebrand M."/>
            <person name="Jenkins B.D."/>
            <person name="Jurka J."/>
            <person name="Kapitonov V.V."/>
            <person name="Kroger N."/>
            <person name="Lau W.W."/>
            <person name="Lane T.W."/>
            <person name="Larimer F.W."/>
            <person name="Lippmeier J.C."/>
            <person name="Lucas S."/>
            <person name="Medina M."/>
            <person name="Montsant A."/>
            <person name="Obornik M."/>
            <person name="Parker M.S."/>
            <person name="Palenik B."/>
            <person name="Pazour G.J."/>
            <person name="Richardson P.M."/>
            <person name="Rynearson T.A."/>
            <person name="Saito M.A."/>
            <person name="Schwartz D.C."/>
            <person name="Thamatrakoln K."/>
            <person name="Valentin K."/>
            <person name="Vardi A."/>
            <person name="Wilkerson F.P."/>
            <person name="Rokhsar D.S."/>
        </authorList>
    </citation>
    <scope>NUCLEOTIDE SEQUENCE [LARGE SCALE GENOMIC DNA]</scope>
    <source>
        <strain evidence="8 9">CCMP1335</strain>
    </source>
</reference>
<dbReference type="KEGG" id="tps:THAPSDRAFT_6537"/>
<dbReference type="InterPro" id="IPR000408">
    <property type="entry name" value="Reg_chr_condens"/>
</dbReference>
<feature type="repeat" description="RCC1" evidence="5">
    <location>
        <begin position="455"/>
        <end position="510"/>
    </location>
</feature>
<gene>
    <name evidence="8" type="ORF">THAPSDRAFT_6537</name>
</gene>
<dbReference type="GO" id="GO:0061928">
    <property type="term" value="F:glutathione specific gamma-glutamylcyclotransferase activity"/>
    <property type="evidence" value="ECO:0007669"/>
    <property type="project" value="UniProtKB-EC"/>
</dbReference>